<accession>A0A1Q9YHT2</accession>
<feature type="domain" description="Glycosyltransferase 2-like" evidence="1">
    <location>
        <begin position="7"/>
        <end position="176"/>
    </location>
</feature>
<dbReference type="PANTHER" id="PTHR22916:SF3">
    <property type="entry name" value="UDP-GLCNAC:BETAGAL BETA-1,3-N-ACETYLGLUCOSAMINYLTRANSFERASE-LIKE PROTEIN 1"/>
    <property type="match status" value="1"/>
</dbReference>
<dbReference type="Gene3D" id="3.90.550.10">
    <property type="entry name" value="Spore Coat Polysaccharide Biosynthesis Protein SpsA, Chain A"/>
    <property type="match status" value="1"/>
</dbReference>
<evidence type="ECO:0000313" key="3">
    <source>
        <dbReference type="Proteomes" id="UP000186758"/>
    </source>
</evidence>
<dbReference type="InterPro" id="IPR029044">
    <property type="entry name" value="Nucleotide-diphossugar_trans"/>
</dbReference>
<dbReference type="Proteomes" id="UP000186758">
    <property type="component" value="Unassembled WGS sequence"/>
</dbReference>
<organism evidence="2 3">
    <name type="scientific">Faecalibaculum rodentium</name>
    <dbReference type="NCBI Taxonomy" id="1702221"/>
    <lineage>
        <taxon>Bacteria</taxon>
        <taxon>Bacillati</taxon>
        <taxon>Bacillota</taxon>
        <taxon>Erysipelotrichia</taxon>
        <taxon>Erysipelotrichales</taxon>
        <taxon>Erysipelotrichaceae</taxon>
        <taxon>Faecalibaculum</taxon>
    </lineage>
</organism>
<sequence length="321" mass="38016">MVNKIVTVVMTTYNGEKYVIQQLDSLRKQTRPVDELIISDDGSTDSTVEICQNYIRKYELYNWHFYVNNKNNGWIYNFHRCIEKQKGDYIFFCDQDDVWSDQKVERMIDILDRNSDISVLCCGVNLVDSEGKSIQKKMNLPFVSNNTGKLYKYSANRRLTYSIFPGCTMLVRNELIELMKEFTEKWEIPHDSYYWKAGVLMNKAAFLDEALICYRIHGNNASNPIASTAHRVKSIESRVNEVILFKTNMEYFRSIFSKLDSFEIDKKRCLIILNDIVEYEDKRELFLRGTGSTFMYILKYYKYYQSWKMLIGDLLCRLRNV</sequence>
<dbReference type="SUPFAM" id="SSF53448">
    <property type="entry name" value="Nucleotide-diphospho-sugar transferases"/>
    <property type="match status" value="1"/>
</dbReference>
<dbReference type="GO" id="GO:0016758">
    <property type="term" value="F:hexosyltransferase activity"/>
    <property type="evidence" value="ECO:0007669"/>
    <property type="project" value="UniProtKB-ARBA"/>
</dbReference>
<gene>
    <name evidence="2" type="ORF">BO223_10920</name>
</gene>
<evidence type="ECO:0000259" key="1">
    <source>
        <dbReference type="Pfam" id="PF00535"/>
    </source>
</evidence>
<reference evidence="2 3" key="1">
    <citation type="submission" date="2016-11" db="EMBL/GenBank/DDBJ databases">
        <title>Description of two novel members of the family Erysipelotrichaceae: Ileibacterium lipovorans gen. nov., sp. nov. and Dubosiella newyorkensis, gen. nov., sp. nov.</title>
        <authorList>
            <person name="Cox L.M."/>
            <person name="Sohn J."/>
            <person name="Tyrrell K.L."/>
            <person name="Citron D.M."/>
            <person name="Lawson P.A."/>
            <person name="Patel N.B."/>
            <person name="Iizumi T."/>
            <person name="Perez-Perez G.I."/>
            <person name="Goldstein E.J."/>
            <person name="Blaser M.J."/>
        </authorList>
    </citation>
    <scope>NUCLEOTIDE SEQUENCE [LARGE SCALE GENOMIC DNA]</scope>
    <source>
        <strain evidence="2 3">NYU-BL-K8</strain>
    </source>
</reference>
<comment type="caution">
    <text evidence="2">The sequence shown here is derived from an EMBL/GenBank/DDBJ whole genome shotgun (WGS) entry which is preliminary data.</text>
</comment>
<dbReference type="InterPro" id="IPR001173">
    <property type="entry name" value="Glyco_trans_2-like"/>
</dbReference>
<evidence type="ECO:0000313" key="2">
    <source>
        <dbReference type="EMBL" id="OLU43728.1"/>
    </source>
</evidence>
<dbReference type="EMBL" id="MPJZ01000093">
    <property type="protein sequence ID" value="OLU43728.1"/>
    <property type="molecule type" value="Genomic_DNA"/>
</dbReference>
<dbReference type="PANTHER" id="PTHR22916">
    <property type="entry name" value="GLYCOSYLTRANSFERASE"/>
    <property type="match status" value="1"/>
</dbReference>
<dbReference type="Pfam" id="PF00535">
    <property type="entry name" value="Glycos_transf_2"/>
    <property type="match status" value="1"/>
</dbReference>
<protein>
    <recommendedName>
        <fullName evidence="1">Glycosyltransferase 2-like domain-containing protein</fullName>
    </recommendedName>
</protein>
<proteinExistence type="predicted"/>
<dbReference type="CDD" id="cd04196">
    <property type="entry name" value="GT_2_like_d"/>
    <property type="match status" value="1"/>
</dbReference>
<name>A0A1Q9YHT2_9FIRM</name>
<dbReference type="AlphaFoldDB" id="A0A1Q9YHT2"/>